<comment type="caution">
    <text evidence="5">The sequence shown here is derived from an EMBL/GenBank/DDBJ whole genome shotgun (WGS) entry which is preliminary data.</text>
</comment>
<dbReference type="PANTHER" id="PTHR13096">
    <property type="entry name" value="MINA53 MYC INDUCED NUCLEAR ANTIGEN"/>
    <property type="match status" value="1"/>
</dbReference>
<organism evidence="5 6">
    <name type="scientific">Actinomadura rugatobispora</name>
    <dbReference type="NCBI Taxonomy" id="1994"/>
    <lineage>
        <taxon>Bacteria</taxon>
        <taxon>Bacillati</taxon>
        <taxon>Actinomycetota</taxon>
        <taxon>Actinomycetes</taxon>
        <taxon>Streptosporangiales</taxon>
        <taxon>Thermomonosporaceae</taxon>
        <taxon>Actinomadura</taxon>
    </lineage>
</organism>
<dbReference type="SMART" id="SM00558">
    <property type="entry name" value="JmjC"/>
    <property type="match status" value="1"/>
</dbReference>
<dbReference type="SUPFAM" id="SSF51197">
    <property type="entry name" value="Clavaminate synthase-like"/>
    <property type="match status" value="1"/>
</dbReference>
<evidence type="ECO:0000256" key="3">
    <source>
        <dbReference type="ARBA" id="ARBA00023004"/>
    </source>
</evidence>
<keyword evidence="6" id="KW-1185">Reference proteome</keyword>
<protein>
    <submittedName>
        <fullName evidence="5">Cupin domain-containing protein</fullName>
        <ecNumber evidence="5">1.14.11.47</ecNumber>
    </submittedName>
</protein>
<proteinExistence type="predicted"/>
<evidence type="ECO:0000313" key="5">
    <source>
        <dbReference type="EMBL" id="MFC5751461.1"/>
    </source>
</evidence>
<dbReference type="EMBL" id="JBHSON010000070">
    <property type="protein sequence ID" value="MFC5751461.1"/>
    <property type="molecule type" value="Genomic_DNA"/>
</dbReference>
<evidence type="ECO:0000256" key="2">
    <source>
        <dbReference type="ARBA" id="ARBA00022723"/>
    </source>
</evidence>
<dbReference type="Pfam" id="PF08007">
    <property type="entry name" value="JmjC_2"/>
    <property type="match status" value="1"/>
</dbReference>
<sequence>MIDLIVEVLGGERFLAQDLGRTHRVFPAPAAERDRFAGLLSWPALNEILNTHRLEPPRLRLAINGTTVPTSDYCEQRTYRRMQPWNAPQPHLLAAQLRDGATLVLDAIEEMHPPIRDMASRLERHLRTGVQVNAYASWTSKEGFGVHWDDHDVIVIQVAGAKRWRVYGPTRLTPLYRDIDFDDTPPEHPTDAFTLEAGDVLHVPRGWWHAAAASTGRPSLHLTCGLATHTGIDLLSWLVDELRAHQSMRADLPRWADEATRSAWRRHAAELLSERLDDPSIIENYLAARDAAYGSHGGFSLPHAVSAQPSDADLRVRLTAPRALIRDAGQTVALEAAGQRWILAAEAAPLLDMLASGRETGVGRLSAAAGIAPEQVAELLHQFLQAGVVAVSDA</sequence>
<keyword evidence="5" id="KW-0560">Oxidoreductase</keyword>
<dbReference type="GO" id="GO:0016491">
    <property type="term" value="F:oxidoreductase activity"/>
    <property type="evidence" value="ECO:0007669"/>
    <property type="project" value="UniProtKB-KW"/>
</dbReference>
<dbReference type="RefSeq" id="WP_378287377.1">
    <property type="nucleotide sequence ID" value="NZ_JBHSON010000070.1"/>
</dbReference>
<name>A0ABW1AA55_9ACTN</name>
<dbReference type="EC" id="1.14.11.47" evidence="5"/>
<reference evidence="6" key="1">
    <citation type="journal article" date="2019" name="Int. J. Syst. Evol. Microbiol.">
        <title>The Global Catalogue of Microorganisms (GCM) 10K type strain sequencing project: providing services to taxonomists for standard genome sequencing and annotation.</title>
        <authorList>
            <consortium name="The Broad Institute Genomics Platform"/>
            <consortium name="The Broad Institute Genome Sequencing Center for Infectious Disease"/>
            <person name="Wu L."/>
            <person name="Ma J."/>
        </authorList>
    </citation>
    <scope>NUCLEOTIDE SEQUENCE [LARGE SCALE GENOMIC DNA]</scope>
    <source>
        <strain evidence="6">KCTC 42087</strain>
    </source>
</reference>
<gene>
    <name evidence="5" type="ORF">ACFPZN_38080</name>
</gene>
<dbReference type="Proteomes" id="UP001596074">
    <property type="component" value="Unassembled WGS sequence"/>
</dbReference>
<feature type="domain" description="JmjC" evidence="4">
    <location>
        <begin position="85"/>
        <end position="243"/>
    </location>
</feature>
<evidence type="ECO:0000256" key="1">
    <source>
        <dbReference type="ARBA" id="ARBA00001954"/>
    </source>
</evidence>
<dbReference type="PANTHER" id="PTHR13096:SF8">
    <property type="entry name" value="RIBOSOMAL OXYGENASE 1"/>
    <property type="match status" value="1"/>
</dbReference>
<comment type="cofactor">
    <cofactor evidence="1">
        <name>Fe(2+)</name>
        <dbReference type="ChEBI" id="CHEBI:29033"/>
    </cofactor>
</comment>
<dbReference type="InterPro" id="IPR003347">
    <property type="entry name" value="JmjC_dom"/>
</dbReference>
<dbReference type="Gene3D" id="2.60.120.650">
    <property type="entry name" value="Cupin"/>
    <property type="match status" value="1"/>
</dbReference>
<evidence type="ECO:0000313" key="6">
    <source>
        <dbReference type="Proteomes" id="UP001596074"/>
    </source>
</evidence>
<accession>A0ABW1AA55</accession>
<keyword evidence="2" id="KW-0479">Metal-binding</keyword>
<dbReference type="InterPro" id="IPR039994">
    <property type="entry name" value="NO66-like"/>
</dbReference>
<dbReference type="PROSITE" id="PS51184">
    <property type="entry name" value="JMJC"/>
    <property type="match status" value="1"/>
</dbReference>
<evidence type="ECO:0000259" key="4">
    <source>
        <dbReference type="PROSITE" id="PS51184"/>
    </source>
</evidence>
<keyword evidence="3" id="KW-0408">Iron</keyword>